<feature type="compositionally biased region" description="Polar residues" evidence="4">
    <location>
        <begin position="101"/>
        <end position="113"/>
    </location>
</feature>
<evidence type="ECO:0000256" key="1">
    <source>
        <dbReference type="ARBA" id="ARBA00022980"/>
    </source>
</evidence>
<keyword evidence="2" id="KW-0687">Ribonucleoprotein</keyword>
<dbReference type="Pfam" id="PF00886">
    <property type="entry name" value="Ribosomal_S16"/>
    <property type="match status" value="1"/>
</dbReference>
<dbReference type="PANTHER" id="PTHR12919">
    <property type="entry name" value="30S RIBOSOMAL PROTEIN S16"/>
    <property type="match status" value="1"/>
</dbReference>
<feature type="region of interest" description="Disordered" evidence="4">
    <location>
        <begin position="84"/>
        <end position="129"/>
    </location>
</feature>
<dbReference type="InterPro" id="IPR023803">
    <property type="entry name" value="Ribosomal_bS16_dom_sf"/>
</dbReference>
<protein>
    <recommendedName>
        <fullName evidence="3">30S ribosomal protein S16</fullName>
    </recommendedName>
</protein>
<dbReference type="NCBIfam" id="TIGR00002">
    <property type="entry name" value="S16"/>
    <property type="match status" value="1"/>
</dbReference>
<evidence type="ECO:0000256" key="2">
    <source>
        <dbReference type="ARBA" id="ARBA00023274"/>
    </source>
</evidence>
<dbReference type="Proteomes" id="UP000179023">
    <property type="component" value="Unassembled WGS sequence"/>
</dbReference>
<name>A0A1G2KKZ4_9BACT</name>
<comment type="caution">
    <text evidence="5">The sequence shown here is derived from an EMBL/GenBank/DDBJ whole genome shotgun (WGS) entry which is preliminary data.</text>
</comment>
<dbReference type="AlphaFoldDB" id="A0A1G2KKZ4"/>
<evidence type="ECO:0000313" key="5">
    <source>
        <dbReference type="EMBL" id="OGZ99120.1"/>
    </source>
</evidence>
<keyword evidence="1 5" id="KW-0689">Ribosomal protein</keyword>
<evidence type="ECO:0000256" key="4">
    <source>
        <dbReference type="SAM" id="MobiDB-lite"/>
    </source>
</evidence>
<accession>A0A1G2KKZ4</accession>
<dbReference type="PANTHER" id="PTHR12919:SF20">
    <property type="entry name" value="SMALL RIBOSOMAL SUBUNIT PROTEIN BS16M"/>
    <property type="match status" value="1"/>
</dbReference>
<dbReference type="SUPFAM" id="SSF54565">
    <property type="entry name" value="Ribosomal protein S16"/>
    <property type="match status" value="1"/>
</dbReference>
<dbReference type="GO" id="GO:0003735">
    <property type="term" value="F:structural constituent of ribosome"/>
    <property type="evidence" value="ECO:0007669"/>
    <property type="project" value="InterPro"/>
</dbReference>
<dbReference type="GO" id="GO:0005737">
    <property type="term" value="C:cytoplasm"/>
    <property type="evidence" value="ECO:0007669"/>
    <property type="project" value="UniProtKB-ARBA"/>
</dbReference>
<dbReference type="GO" id="GO:0015935">
    <property type="term" value="C:small ribosomal subunit"/>
    <property type="evidence" value="ECO:0007669"/>
    <property type="project" value="TreeGrafter"/>
</dbReference>
<evidence type="ECO:0000256" key="3">
    <source>
        <dbReference type="ARBA" id="ARBA00035310"/>
    </source>
</evidence>
<dbReference type="InterPro" id="IPR000307">
    <property type="entry name" value="Ribosomal_bS16"/>
</dbReference>
<sequence length="129" mass="14108">MIRFQRVGRKNDPAFRIVVTERRSKPKGAGVETLGSYHPKTNATVLENERILYWLSKGAKLSATVHNLLVSKGVIQGAKINVVPLSRKTGEEPATPEGGLSTPTEKQAESSFPQGEEPDEKPAEKETRG</sequence>
<gene>
    <name evidence="5" type="ORF">A3C07_05300</name>
</gene>
<dbReference type="STRING" id="1802270.A3C07_05300"/>
<dbReference type="EMBL" id="MHQI01000047">
    <property type="protein sequence ID" value="OGZ99120.1"/>
    <property type="molecule type" value="Genomic_DNA"/>
</dbReference>
<organism evidence="5 6">
    <name type="scientific">Candidatus Sungbacteria bacterium RIFCSPHIGHO2_02_FULL_47_11</name>
    <dbReference type="NCBI Taxonomy" id="1802270"/>
    <lineage>
        <taxon>Bacteria</taxon>
        <taxon>Candidatus Sungiibacteriota</taxon>
    </lineage>
</organism>
<dbReference type="GO" id="GO:0006412">
    <property type="term" value="P:translation"/>
    <property type="evidence" value="ECO:0007669"/>
    <property type="project" value="InterPro"/>
</dbReference>
<proteinExistence type="predicted"/>
<feature type="compositionally biased region" description="Basic and acidic residues" evidence="4">
    <location>
        <begin position="120"/>
        <end position="129"/>
    </location>
</feature>
<reference evidence="5 6" key="1">
    <citation type="journal article" date="2016" name="Nat. Commun.">
        <title>Thousands of microbial genomes shed light on interconnected biogeochemical processes in an aquifer system.</title>
        <authorList>
            <person name="Anantharaman K."/>
            <person name="Brown C.T."/>
            <person name="Hug L.A."/>
            <person name="Sharon I."/>
            <person name="Castelle C.J."/>
            <person name="Probst A.J."/>
            <person name="Thomas B.C."/>
            <person name="Singh A."/>
            <person name="Wilkins M.J."/>
            <person name="Karaoz U."/>
            <person name="Brodie E.L."/>
            <person name="Williams K.H."/>
            <person name="Hubbard S.S."/>
            <person name="Banfield J.F."/>
        </authorList>
    </citation>
    <scope>NUCLEOTIDE SEQUENCE [LARGE SCALE GENOMIC DNA]</scope>
</reference>
<dbReference type="Gene3D" id="3.30.1320.10">
    <property type="match status" value="1"/>
</dbReference>
<evidence type="ECO:0000313" key="6">
    <source>
        <dbReference type="Proteomes" id="UP000179023"/>
    </source>
</evidence>